<evidence type="ECO:0000313" key="1">
    <source>
        <dbReference type="EMBL" id="EGF07110.1"/>
    </source>
</evidence>
<accession>F2BFY9</accession>
<comment type="caution">
    <text evidence="1">The sequence shown here is derived from an EMBL/GenBank/DDBJ whole genome shotgun (WGS) entry which is preliminary data.</text>
</comment>
<proteinExistence type="predicted"/>
<dbReference type="HOGENOM" id="CLU_2480124_0_0_4"/>
<name>F2BFY9_9NEIS</name>
<dbReference type="EMBL" id="AFAY01000053">
    <property type="protein sequence ID" value="EGF07110.1"/>
    <property type="molecule type" value="Genomic_DNA"/>
</dbReference>
<keyword evidence="2" id="KW-1185">Reference proteome</keyword>
<organism evidence="1 2">
    <name type="scientific">Neisseria bacilliformis ATCC BAA-1200</name>
    <dbReference type="NCBI Taxonomy" id="888742"/>
    <lineage>
        <taxon>Bacteria</taxon>
        <taxon>Pseudomonadati</taxon>
        <taxon>Pseudomonadota</taxon>
        <taxon>Betaproteobacteria</taxon>
        <taxon>Neisseriales</taxon>
        <taxon>Neisseriaceae</taxon>
        <taxon>Neisseria</taxon>
    </lineage>
</organism>
<dbReference type="Proteomes" id="UP000004105">
    <property type="component" value="Unassembled WGS sequence"/>
</dbReference>
<protein>
    <submittedName>
        <fullName evidence="1">Uncharacterized protein</fullName>
    </submittedName>
</protein>
<reference evidence="1 2" key="1">
    <citation type="submission" date="2011-02" db="EMBL/GenBank/DDBJ databases">
        <authorList>
            <person name="Muzny D."/>
            <person name="Qin X."/>
            <person name="Deng J."/>
            <person name="Jiang H."/>
            <person name="Liu Y."/>
            <person name="Qu J."/>
            <person name="Song X.-Z."/>
            <person name="Zhang L."/>
            <person name="Thornton R."/>
            <person name="Coyle M."/>
            <person name="Francisco L."/>
            <person name="Jackson L."/>
            <person name="Javaid M."/>
            <person name="Korchina V."/>
            <person name="Kovar C."/>
            <person name="Mata R."/>
            <person name="Mathew T."/>
            <person name="Ngo R."/>
            <person name="Nguyen L."/>
            <person name="Nguyen N."/>
            <person name="Okwuonu G."/>
            <person name="Ongeri F."/>
            <person name="Pham C."/>
            <person name="Simmons D."/>
            <person name="Wilczek-Boney K."/>
            <person name="Hale W."/>
            <person name="Jakkamsetti A."/>
            <person name="Pham P."/>
            <person name="Ruth R."/>
            <person name="San Lucas F."/>
            <person name="Warren J."/>
            <person name="Zhang J."/>
            <person name="Zhao Z."/>
            <person name="Zhou C."/>
            <person name="Zhu D."/>
            <person name="Lee S."/>
            <person name="Bess C."/>
            <person name="Blankenburg K."/>
            <person name="Forbes L."/>
            <person name="Fu Q."/>
            <person name="Gubbala S."/>
            <person name="Hirani K."/>
            <person name="Jayaseelan J.C."/>
            <person name="Lara F."/>
            <person name="Munidasa M."/>
            <person name="Palculict T."/>
            <person name="Patil S."/>
            <person name="Pu L.-L."/>
            <person name="Saada N."/>
            <person name="Tang L."/>
            <person name="Weissenberger G."/>
            <person name="Zhu Y."/>
            <person name="Hemphill L."/>
            <person name="Shang Y."/>
            <person name="Youmans B."/>
            <person name="Ayvaz T."/>
            <person name="Ross M."/>
            <person name="Santibanez J."/>
            <person name="Aqrawi P."/>
            <person name="Gross S."/>
            <person name="Joshi V."/>
            <person name="Fowler G."/>
            <person name="Nazareth L."/>
            <person name="Reid J."/>
            <person name="Worley K."/>
            <person name="Petrosino J."/>
            <person name="Highlander S."/>
            <person name="Gibbs R."/>
        </authorList>
    </citation>
    <scope>NUCLEOTIDE SEQUENCE [LARGE SCALE GENOMIC DNA]</scope>
    <source>
        <strain evidence="1 2">ATCC BAA-1200</strain>
    </source>
</reference>
<evidence type="ECO:0000313" key="2">
    <source>
        <dbReference type="Proteomes" id="UP000004105"/>
    </source>
</evidence>
<dbReference type="AlphaFoldDB" id="F2BFY9"/>
<sequence length="87" mass="9429">MPNKIPTCAGMTFLKNGFRVFVQGVRLAAHAVCGFGYRLNIPACAANNRPSENAVSVLPERFQTACCAVAYGSRVGRALMPDKRQQI</sequence>
<gene>
    <name evidence="1" type="ORF">HMPREF9123_2646</name>
</gene>